<sequence length="148" mass="16807">MPFKSRDSDQSHTSHLSTHKITSSGNTLSTSMVETYMENEFSSIDSISITADHGSQTQEQQQQSTREVEDITQSDDIHEPEYVQASLERNSSNAVTSPCQSSTHRSIRHGWVELDVEPTRAEATNSKTRLRFWWVVNWIHSVTPKSVK</sequence>
<feature type="compositionally biased region" description="Polar residues" evidence="1">
    <location>
        <begin position="13"/>
        <end position="33"/>
    </location>
</feature>
<dbReference type="VEuPathDB" id="FungiDB:EMCG_08965"/>
<evidence type="ECO:0000313" key="3">
    <source>
        <dbReference type="Proteomes" id="UP000034164"/>
    </source>
</evidence>
<proteinExistence type="predicted"/>
<dbReference type="AlphaFoldDB" id="A0A0G2I4K9"/>
<comment type="caution">
    <text evidence="2">The sequence shown here is derived from an EMBL/GenBank/DDBJ whole genome shotgun (WGS) entry which is preliminary data.</text>
</comment>
<accession>A0A0G2I4K9</accession>
<feature type="compositionally biased region" description="Basic and acidic residues" evidence="1">
    <location>
        <begin position="1"/>
        <end position="12"/>
    </location>
</feature>
<dbReference type="Proteomes" id="UP000034164">
    <property type="component" value="Unassembled WGS sequence"/>
</dbReference>
<evidence type="ECO:0000256" key="1">
    <source>
        <dbReference type="SAM" id="MobiDB-lite"/>
    </source>
</evidence>
<organism evidence="2 3">
    <name type="scientific">[Emmonsia] crescens</name>
    <dbReference type="NCBI Taxonomy" id="73230"/>
    <lineage>
        <taxon>Eukaryota</taxon>
        <taxon>Fungi</taxon>
        <taxon>Dikarya</taxon>
        <taxon>Ascomycota</taxon>
        <taxon>Pezizomycotina</taxon>
        <taxon>Eurotiomycetes</taxon>
        <taxon>Eurotiomycetidae</taxon>
        <taxon>Onygenales</taxon>
        <taxon>Ajellomycetaceae</taxon>
        <taxon>Emergomyces</taxon>
    </lineage>
</organism>
<gene>
    <name evidence="2" type="ORF">EMCG_08965</name>
</gene>
<reference evidence="3" key="1">
    <citation type="journal article" date="2015" name="PLoS Genet.">
        <title>The dynamic genome and transcriptome of the human fungal pathogen Blastomyces and close relative Emmonsia.</title>
        <authorList>
            <person name="Munoz J.F."/>
            <person name="Gauthier G.M."/>
            <person name="Desjardins C.A."/>
            <person name="Gallo J.E."/>
            <person name="Holder J."/>
            <person name="Sullivan T.D."/>
            <person name="Marty A.J."/>
            <person name="Carmen J.C."/>
            <person name="Chen Z."/>
            <person name="Ding L."/>
            <person name="Gujja S."/>
            <person name="Magrini V."/>
            <person name="Misas E."/>
            <person name="Mitreva M."/>
            <person name="Priest M."/>
            <person name="Saif S."/>
            <person name="Whiston E.A."/>
            <person name="Young S."/>
            <person name="Zeng Q."/>
            <person name="Goldman W.E."/>
            <person name="Mardis E.R."/>
            <person name="Taylor J.W."/>
            <person name="McEwen J.G."/>
            <person name="Clay O.K."/>
            <person name="Klein B.S."/>
            <person name="Cuomo C.A."/>
        </authorList>
    </citation>
    <scope>NUCLEOTIDE SEQUENCE [LARGE SCALE GENOMIC DNA]</scope>
    <source>
        <strain evidence="3">UAMH 3008</strain>
    </source>
</reference>
<dbReference type="EMBL" id="LCZI01000692">
    <property type="protein sequence ID" value="KKZ65185.1"/>
    <property type="molecule type" value="Genomic_DNA"/>
</dbReference>
<name>A0A0G2I4K9_9EURO</name>
<feature type="compositionally biased region" description="Low complexity" evidence="1">
    <location>
        <begin position="55"/>
        <end position="65"/>
    </location>
</feature>
<feature type="compositionally biased region" description="Polar residues" evidence="1">
    <location>
        <begin position="40"/>
        <end position="49"/>
    </location>
</feature>
<evidence type="ECO:0000313" key="2">
    <source>
        <dbReference type="EMBL" id="KKZ65185.1"/>
    </source>
</evidence>
<protein>
    <submittedName>
        <fullName evidence="2">Uncharacterized protein</fullName>
    </submittedName>
</protein>
<feature type="region of interest" description="Disordered" evidence="1">
    <location>
        <begin position="1"/>
        <end position="81"/>
    </location>
</feature>